<evidence type="ECO:0000313" key="1">
    <source>
        <dbReference type="EMBL" id="JAE12923.1"/>
    </source>
</evidence>
<dbReference type="EMBL" id="GBRH01184973">
    <property type="protein sequence ID" value="JAE12923.1"/>
    <property type="molecule type" value="Transcribed_RNA"/>
</dbReference>
<reference evidence="1" key="2">
    <citation type="journal article" date="2015" name="Data Brief">
        <title>Shoot transcriptome of the giant reed, Arundo donax.</title>
        <authorList>
            <person name="Barrero R.A."/>
            <person name="Guerrero F.D."/>
            <person name="Moolhuijzen P."/>
            <person name="Goolsby J.A."/>
            <person name="Tidwell J."/>
            <person name="Bellgard S.E."/>
            <person name="Bellgard M.I."/>
        </authorList>
    </citation>
    <scope>NUCLEOTIDE SEQUENCE</scope>
    <source>
        <tissue evidence="1">Shoot tissue taken approximately 20 cm above the soil surface</tissue>
    </source>
</reference>
<sequence length="33" mass="4041">MLPFLQRSRSRTLRHRENVFFFRPTGQQSAFQT</sequence>
<name>A0A0A9FX47_ARUDO</name>
<proteinExistence type="predicted"/>
<organism evidence="1">
    <name type="scientific">Arundo donax</name>
    <name type="common">Giant reed</name>
    <name type="synonym">Donax arundinaceus</name>
    <dbReference type="NCBI Taxonomy" id="35708"/>
    <lineage>
        <taxon>Eukaryota</taxon>
        <taxon>Viridiplantae</taxon>
        <taxon>Streptophyta</taxon>
        <taxon>Embryophyta</taxon>
        <taxon>Tracheophyta</taxon>
        <taxon>Spermatophyta</taxon>
        <taxon>Magnoliopsida</taxon>
        <taxon>Liliopsida</taxon>
        <taxon>Poales</taxon>
        <taxon>Poaceae</taxon>
        <taxon>PACMAD clade</taxon>
        <taxon>Arundinoideae</taxon>
        <taxon>Arundineae</taxon>
        <taxon>Arundo</taxon>
    </lineage>
</organism>
<reference evidence="1" key="1">
    <citation type="submission" date="2014-09" db="EMBL/GenBank/DDBJ databases">
        <authorList>
            <person name="Magalhaes I.L.F."/>
            <person name="Oliveira U."/>
            <person name="Santos F.R."/>
            <person name="Vidigal T.H.D.A."/>
            <person name="Brescovit A.D."/>
            <person name="Santos A.J."/>
        </authorList>
    </citation>
    <scope>NUCLEOTIDE SEQUENCE</scope>
    <source>
        <tissue evidence="1">Shoot tissue taken approximately 20 cm above the soil surface</tissue>
    </source>
</reference>
<protein>
    <submittedName>
        <fullName evidence="1">Uncharacterized protein</fullName>
    </submittedName>
</protein>
<accession>A0A0A9FX47</accession>
<dbReference type="AlphaFoldDB" id="A0A0A9FX47"/>